<dbReference type="EMBL" id="AP028924">
    <property type="protein sequence ID" value="BET03357.1"/>
    <property type="molecule type" value="Genomic_DNA"/>
</dbReference>
<protein>
    <submittedName>
        <fullName evidence="2">Uncharacterized protein</fullName>
    </submittedName>
</protein>
<evidence type="ECO:0000256" key="1">
    <source>
        <dbReference type="SAM" id="MobiDB-lite"/>
    </source>
</evidence>
<dbReference type="Proteomes" id="UP001307889">
    <property type="component" value="Chromosome 16"/>
</dbReference>
<gene>
    <name evidence="2" type="ORF">NTJ_16175</name>
</gene>
<evidence type="ECO:0000313" key="2">
    <source>
        <dbReference type="EMBL" id="BET03357.1"/>
    </source>
</evidence>
<reference evidence="2 3" key="1">
    <citation type="submission" date="2023-09" db="EMBL/GenBank/DDBJ databases">
        <title>Nesidiocoris tenuis whole genome shotgun sequence.</title>
        <authorList>
            <person name="Shibata T."/>
            <person name="Shimoda M."/>
            <person name="Kobayashi T."/>
            <person name="Uehara T."/>
        </authorList>
    </citation>
    <scope>NUCLEOTIDE SEQUENCE [LARGE SCALE GENOMIC DNA]</scope>
    <source>
        <strain evidence="2 3">Japan</strain>
    </source>
</reference>
<organism evidence="2 3">
    <name type="scientific">Nesidiocoris tenuis</name>
    <dbReference type="NCBI Taxonomy" id="355587"/>
    <lineage>
        <taxon>Eukaryota</taxon>
        <taxon>Metazoa</taxon>
        <taxon>Ecdysozoa</taxon>
        <taxon>Arthropoda</taxon>
        <taxon>Hexapoda</taxon>
        <taxon>Insecta</taxon>
        <taxon>Pterygota</taxon>
        <taxon>Neoptera</taxon>
        <taxon>Paraneoptera</taxon>
        <taxon>Hemiptera</taxon>
        <taxon>Heteroptera</taxon>
        <taxon>Panheteroptera</taxon>
        <taxon>Cimicomorpha</taxon>
        <taxon>Miridae</taxon>
        <taxon>Dicyphina</taxon>
        <taxon>Nesidiocoris</taxon>
    </lineage>
</organism>
<proteinExistence type="predicted"/>
<keyword evidence="3" id="KW-1185">Reference proteome</keyword>
<evidence type="ECO:0000313" key="3">
    <source>
        <dbReference type="Proteomes" id="UP001307889"/>
    </source>
</evidence>
<sequence>MNSALIFAPRVYDYNVTYSPRTETPPPVPRQTSFEQQSKHGVTLIFRSGGGRRARDGRRCEAMTRALLANNPYSRSVEHPTRTYRPFCYTIHS</sequence>
<feature type="region of interest" description="Disordered" evidence="1">
    <location>
        <begin position="18"/>
        <end position="37"/>
    </location>
</feature>
<accession>A0ABN7BG90</accession>
<name>A0ABN7BG90_9HEMI</name>